<dbReference type="CDD" id="cd07985">
    <property type="entry name" value="LPLAT_GPAT"/>
    <property type="match status" value="1"/>
</dbReference>
<accession>A0A7I8K6M5</accession>
<evidence type="ECO:0000256" key="13">
    <source>
        <dbReference type="ARBA" id="ARBA00023315"/>
    </source>
</evidence>
<evidence type="ECO:0000256" key="5">
    <source>
        <dbReference type="ARBA" id="ARBA00022516"/>
    </source>
</evidence>
<keyword evidence="5" id="KW-0444">Lipid biosynthesis</keyword>
<evidence type="ECO:0000313" key="17">
    <source>
        <dbReference type="EMBL" id="CAA7393290.1"/>
    </source>
</evidence>
<dbReference type="Pfam" id="PF01553">
    <property type="entry name" value="Acyltransferase"/>
    <property type="match status" value="1"/>
</dbReference>
<comment type="pathway">
    <text evidence="2 14">Phospholipid metabolism; CDP-diacylglycerol biosynthesis; CDP-diacylglycerol from sn-glycerol 3-phosphate: step 1/3.</text>
</comment>
<organism evidence="17 18">
    <name type="scientific">Spirodela intermedia</name>
    <name type="common">Intermediate duckweed</name>
    <dbReference type="NCBI Taxonomy" id="51605"/>
    <lineage>
        <taxon>Eukaryota</taxon>
        <taxon>Viridiplantae</taxon>
        <taxon>Streptophyta</taxon>
        <taxon>Embryophyta</taxon>
        <taxon>Tracheophyta</taxon>
        <taxon>Spermatophyta</taxon>
        <taxon>Magnoliopsida</taxon>
        <taxon>Liliopsida</taxon>
        <taxon>Araceae</taxon>
        <taxon>Lemnoideae</taxon>
        <taxon>Spirodela</taxon>
    </lineage>
</organism>
<dbReference type="PANTHER" id="PTHR35695">
    <property type="entry name" value="GLYCEROL-3-PHOSPHATE ACYLTRANSFERASE, CHLOROPLASTIC"/>
    <property type="match status" value="1"/>
</dbReference>
<dbReference type="UniPathway" id="UPA00557">
    <property type="reaction ID" value="UER00612"/>
</dbReference>
<dbReference type="GO" id="GO:0004366">
    <property type="term" value="F:glycerol-3-phosphate O-acyltransferase activity"/>
    <property type="evidence" value="ECO:0007669"/>
    <property type="project" value="UniProtKB-UniRule"/>
</dbReference>
<dbReference type="InterPro" id="IPR023083">
    <property type="entry name" value="G3P_O-acylTrfase_N"/>
</dbReference>
<evidence type="ECO:0000256" key="6">
    <source>
        <dbReference type="ARBA" id="ARBA00022528"/>
    </source>
</evidence>
<feature type="domain" description="Phospholipid/glycerol acyltransferase" evidence="16">
    <location>
        <begin position="233"/>
        <end position="379"/>
    </location>
</feature>
<dbReference type="AlphaFoldDB" id="A0A7I8K6M5"/>
<evidence type="ECO:0000256" key="12">
    <source>
        <dbReference type="ARBA" id="ARBA00023264"/>
    </source>
</evidence>
<keyword evidence="18" id="KW-1185">Reference proteome</keyword>
<dbReference type="PIRSF" id="PIRSF000431">
    <property type="entry name" value="Glycerol-3-P_O-acyltransfrase"/>
    <property type="match status" value="1"/>
</dbReference>
<evidence type="ECO:0000256" key="15">
    <source>
        <dbReference type="PIRSR" id="PIRSR000431-2"/>
    </source>
</evidence>
<proteinExistence type="inferred from homology"/>
<keyword evidence="8 14" id="KW-0808">Transferase</keyword>
<dbReference type="InterPro" id="IPR038114">
    <property type="entry name" value="GPAT_N_sf"/>
</dbReference>
<evidence type="ECO:0000256" key="7">
    <source>
        <dbReference type="ARBA" id="ARBA00022640"/>
    </source>
</evidence>
<evidence type="ECO:0000256" key="1">
    <source>
        <dbReference type="ARBA" id="ARBA00004470"/>
    </source>
</evidence>
<reference evidence="17" key="1">
    <citation type="submission" date="2020-02" db="EMBL/GenBank/DDBJ databases">
        <authorList>
            <person name="Scholz U."/>
            <person name="Mascher M."/>
            <person name="Fiebig A."/>
        </authorList>
    </citation>
    <scope>NUCLEOTIDE SEQUENCE</scope>
</reference>
<dbReference type="PANTHER" id="PTHR35695:SF1">
    <property type="entry name" value="GLYCEROL-3-PHOSPHATE ACYLTRANSFERASE, CHLOROPLASTIC"/>
    <property type="match status" value="1"/>
</dbReference>
<dbReference type="InterPro" id="IPR016222">
    <property type="entry name" value="G3P_O-acylTrfase_chlp"/>
</dbReference>
<evidence type="ECO:0000256" key="14">
    <source>
        <dbReference type="PIRNR" id="PIRNR000431"/>
    </source>
</evidence>
<evidence type="ECO:0000256" key="3">
    <source>
        <dbReference type="ARBA" id="ARBA00005189"/>
    </source>
</evidence>
<keyword evidence="9" id="KW-0809">Transit peptide</keyword>
<dbReference type="SUPFAM" id="SSF69593">
    <property type="entry name" value="Glycerol-3-phosphate (1)-acyltransferase"/>
    <property type="match status" value="1"/>
</dbReference>
<keyword evidence="12" id="KW-1208">Phospholipid metabolism</keyword>
<evidence type="ECO:0000256" key="2">
    <source>
        <dbReference type="ARBA" id="ARBA00004765"/>
    </source>
</evidence>
<keyword evidence="10 14" id="KW-0443">Lipid metabolism</keyword>
<dbReference type="SMART" id="SM00563">
    <property type="entry name" value="PlsC"/>
    <property type="match status" value="1"/>
</dbReference>
<dbReference type="InterPro" id="IPR002123">
    <property type="entry name" value="Plipid/glycerol_acylTrfase"/>
</dbReference>
<gene>
    <name evidence="17" type="ORF">SI8410_03004060</name>
</gene>
<evidence type="ECO:0000313" key="18">
    <source>
        <dbReference type="Proteomes" id="UP000663760"/>
    </source>
</evidence>
<evidence type="ECO:0000256" key="11">
    <source>
        <dbReference type="ARBA" id="ARBA00023209"/>
    </source>
</evidence>
<evidence type="ECO:0000259" key="16">
    <source>
        <dbReference type="SMART" id="SM00563"/>
    </source>
</evidence>
<keyword evidence="7 14" id="KW-0934">Plastid</keyword>
<evidence type="ECO:0000256" key="10">
    <source>
        <dbReference type="ARBA" id="ARBA00023098"/>
    </source>
</evidence>
<comment type="catalytic activity">
    <reaction evidence="14">
        <text>sn-glycerol 3-phosphate + an acyl-CoA = a 1-acyl-sn-glycero-3-phosphate + CoA</text>
        <dbReference type="Rhea" id="RHEA:15325"/>
        <dbReference type="ChEBI" id="CHEBI:57287"/>
        <dbReference type="ChEBI" id="CHEBI:57597"/>
        <dbReference type="ChEBI" id="CHEBI:57970"/>
        <dbReference type="ChEBI" id="CHEBI:58342"/>
        <dbReference type="EC" id="2.3.1.15"/>
    </reaction>
</comment>
<keyword evidence="6 14" id="KW-0150">Chloroplast</keyword>
<dbReference type="OrthoDB" id="524544at2759"/>
<dbReference type="GO" id="GO:0006655">
    <property type="term" value="P:phosphatidylglycerol biosynthetic process"/>
    <property type="evidence" value="ECO:0007669"/>
    <property type="project" value="TreeGrafter"/>
</dbReference>
<dbReference type="GO" id="GO:0016024">
    <property type="term" value="P:CDP-diacylglycerol biosynthetic process"/>
    <property type="evidence" value="ECO:0007669"/>
    <property type="project" value="UniProtKB-UniPathway"/>
</dbReference>
<comment type="similarity">
    <text evidence="4 14">Belongs to the GPAT/DAPAT family.</text>
</comment>
<name>A0A7I8K6M5_SPIIN</name>
<evidence type="ECO:0000256" key="4">
    <source>
        <dbReference type="ARBA" id="ARBA00007937"/>
    </source>
</evidence>
<comment type="pathway">
    <text evidence="3">Lipid metabolism.</text>
</comment>
<dbReference type="EC" id="2.3.1.15" evidence="14"/>
<dbReference type="EMBL" id="LR746266">
    <property type="protein sequence ID" value="CAA7393290.1"/>
    <property type="molecule type" value="Genomic_DNA"/>
</dbReference>
<evidence type="ECO:0000256" key="8">
    <source>
        <dbReference type="ARBA" id="ARBA00022679"/>
    </source>
</evidence>
<dbReference type="GO" id="GO:0009570">
    <property type="term" value="C:chloroplast stroma"/>
    <property type="evidence" value="ECO:0007669"/>
    <property type="project" value="UniProtKB-SubCell"/>
</dbReference>
<dbReference type="Pfam" id="PF14829">
    <property type="entry name" value="GPAT_N"/>
    <property type="match status" value="1"/>
</dbReference>
<protein>
    <recommendedName>
        <fullName evidence="14">Glycerol-3-phosphate acyltransferase, chloroplastic</fullName>
        <shortName evidence="14">GPAT</shortName>
        <ecNumber evidence="14">2.3.1.15</ecNumber>
    </recommendedName>
</protein>
<keyword evidence="13 14" id="KW-0012">Acyltransferase</keyword>
<comment type="subcellular location">
    <subcellularLocation>
        <location evidence="1 14">Plastid</location>
        <location evidence="1 14">Chloroplast stroma</location>
    </subcellularLocation>
</comment>
<comment type="function">
    <text evidence="14">Esterifies acyl-group from acyl-ACP to the sn-1 position of glycerol-3-phosphate. The enzyme from chilling-resistant plants discriminates against non-fluid palmitic acid and selects oleic acid whereas the enzyme from sensitive plants accepts both fatty acids.</text>
</comment>
<sequence length="469" mass="51526">MLVPSASPPVSGALARSRLGIPSSSSSSASGAGACGVAVPAAACVPHRILPLRSVFRRCPCGVYSSKTRATAELAEGRELRERAGAPRGVAVPSFAGAEKEVSQSLSFLNAQTEEELLFHIRREVEIGRLPSNIAAKLHEIYYNYRNAVHQSGNTEADEIILSNMAATFDRVMLEVEDPFSFPPHHTAIREPFDYYMFGQNYFRPLIDFRKSYIGNVSLFHDAEEKLHQGHNVILISNHQTEADPAIISLLLEKTSPYISENMTFVAGDRVVTDPVCKPFSMGRNLVCVYSKKHMYDIPELAEMKRRANTRSLKEMALLLRTGGQVIWIAPSGGRDRPDPQTGELYPAAFDAASVNNIRRLADHANVPRHIYPLSLLCYDVMPPPPQVEKKIGERRVISFHGVGLSIGPEVDLDGFAANHSNAEEAKETFSAALYDSVCEQYDVLKSAVYDHQGLGASTSSVSLSQPWT</sequence>
<dbReference type="Gene3D" id="3.40.1130.10">
    <property type="entry name" value="Glycerol-3-phosphate (1)-acyltransferase"/>
    <property type="match status" value="1"/>
</dbReference>
<dbReference type="Proteomes" id="UP000663760">
    <property type="component" value="Chromosome 3"/>
</dbReference>
<dbReference type="Gene3D" id="1.10.1200.50">
    <property type="entry name" value="Glycerol-3-phosphate acyltransferase, alpha helical bundle, N-terminal"/>
    <property type="match status" value="1"/>
</dbReference>
<evidence type="ECO:0000256" key="9">
    <source>
        <dbReference type="ARBA" id="ARBA00022946"/>
    </source>
</evidence>
<feature type="short sequence motif" description="HXXXXD motif" evidence="15">
    <location>
        <begin position="239"/>
        <end position="244"/>
    </location>
</feature>
<keyword evidence="11" id="KW-0594">Phospholipid biosynthesis</keyword>